<dbReference type="SUPFAM" id="SSF58104">
    <property type="entry name" value="Methyl-accepting chemotaxis protein (MCP) signaling domain"/>
    <property type="match status" value="1"/>
</dbReference>
<dbReference type="AlphaFoldDB" id="A0A9D1PHZ8"/>
<dbReference type="InterPro" id="IPR029151">
    <property type="entry name" value="Sensor-like_sf"/>
</dbReference>
<dbReference type="InterPro" id="IPR003660">
    <property type="entry name" value="HAMP_dom"/>
</dbReference>
<reference evidence="13" key="2">
    <citation type="submission" date="2021-04" db="EMBL/GenBank/DDBJ databases">
        <authorList>
            <person name="Gilroy R."/>
        </authorList>
    </citation>
    <scope>NUCLEOTIDE SEQUENCE</scope>
    <source>
        <strain evidence="13">CHK193-4272</strain>
    </source>
</reference>
<feature type="domain" description="HAMP" evidence="12">
    <location>
        <begin position="329"/>
        <end position="381"/>
    </location>
</feature>
<dbReference type="GO" id="GO:0006935">
    <property type="term" value="P:chemotaxis"/>
    <property type="evidence" value="ECO:0007669"/>
    <property type="project" value="UniProtKB-KW"/>
</dbReference>
<evidence type="ECO:0000256" key="5">
    <source>
        <dbReference type="ARBA" id="ARBA00022989"/>
    </source>
</evidence>
<dbReference type="PROSITE" id="PS50111">
    <property type="entry name" value="CHEMOTAXIS_TRANSDUC_2"/>
    <property type="match status" value="1"/>
</dbReference>
<dbReference type="SUPFAM" id="SSF103190">
    <property type="entry name" value="Sensory domain-like"/>
    <property type="match status" value="1"/>
</dbReference>
<dbReference type="Gene3D" id="3.30.450.20">
    <property type="entry name" value="PAS domain"/>
    <property type="match status" value="1"/>
</dbReference>
<accession>A0A9D1PHZ8</accession>
<sequence>MNKMEQSCKKKEFQFGIVPKLLVGILTPLFIVLIVMSIFLGVRVSKAANQSMGAELDAESKYASSNVSEFFEKYFGITECLSATQIVKDTTTEPNEGSIATHRLYGSLLETISLIQSDNSDGISCLWVADLQTGEVVQNDGKIHSKADIDITTRDWYKLVMEKQDTISTAMYQSVNDNETLVTIASPVTVNNKIVAIVGADLNMSNLNRILSTVTVGKNGYIVLYDSENRIMYHPNESMINSNIDDINYSSDMLDIIKNKQDTSTTAYTLDNQKYYGSVNSIDKLGYTTLSVMTEEEFTQSTNAVIRILILGIFTCGVVLAAICVYIALSITKPIKQLDEVVCMLAAGKLDVEVKCSSKDEVGDVAKNIVKIVDRLKEYILYINEVSDVLHQIGNGNLVFTLKQEYQGEFSKVKKALINIRGTLTETITSIMQSANQVNAGAEQIANGAQALAQGSTEQASSVQQLAAAVQDLSTQATEESNNAVEAKNFLEHIKEEVEKCNAQMEQMRAAMEDISVQSETIRSIIKTIDDIAFQTNILALNAAVEAARAGTAGKGFAVVADEVRNLAGKSAEAARKTNEIIENSTKAVNNGEELTQRTAESLTTVATDTRKIVAAIDDVAEAYHKQAYKLSEISTGIDQIASVVQTNSATAEQSAAASEELSAQATSMYEQISQFKLK</sequence>
<evidence type="ECO:0000256" key="2">
    <source>
        <dbReference type="ARBA" id="ARBA00022475"/>
    </source>
</evidence>
<dbReference type="CDD" id="cd12912">
    <property type="entry name" value="PDC2_MCP_like"/>
    <property type="match status" value="1"/>
</dbReference>
<keyword evidence="5 10" id="KW-1133">Transmembrane helix</keyword>
<dbReference type="Proteomes" id="UP000886808">
    <property type="component" value="Unassembled WGS sequence"/>
</dbReference>
<dbReference type="EMBL" id="DXIE01000035">
    <property type="protein sequence ID" value="HIV62493.1"/>
    <property type="molecule type" value="Genomic_DNA"/>
</dbReference>
<evidence type="ECO:0000256" key="7">
    <source>
        <dbReference type="ARBA" id="ARBA00029447"/>
    </source>
</evidence>
<comment type="subcellular location">
    <subcellularLocation>
        <location evidence="1">Cell membrane</location>
        <topology evidence="1">Multi-pass membrane protein</topology>
    </subcellularLocation>
</comment>
<dbReference type="Pfam" id="PF02743">
    <property type="entry name" value="dCache_1"/>
    <property type="match status" value="1"/>
</dbReference>
<evidence type="ECO:0000256" key="6">
    <source>
        <dbReference type="ARBA" id="ARBA00023136"/>
    </source>
</evidence>
<dbReference type="SMART" id="SM00304">
    <property type="entry name" value="HAMP"/>
    <property type="match status" value="2"/>
</dbReference>
<name>A0A9D1PHZ8_9FIRM</name>
<keyword evidence="9" id="KW-0175">Coiled coil</keyword>
<evidence type="ECO:0000256" key="1">
    <source>
        <dbReference type="ARBA" id="ARBA00004651"/>
    </source>
</evidence>
<evidence type="ECO:0000313" key="13">
    <source>
        <dbReference type="EMBL" id="HIV62493.1"/>
    </source>
</evidence>
<keyword evidence="8" id="KW-0807">Transducer</keyword>
<evidence type="ECO:0000256" key="4">
    <source>
        <dbReference type="ARBA" id="ARBA00022692"/>
    </source>
</evidence>
<dbReference type="SMART" id="SM00283">
    <property type="entry name" value="MA"/>
    <property type="match status" value="1"/>
</dbReference>
<feature type="coiled-coil region" evidence="9">
    <location>
        <begin position="463"/>
        <end position="518"/>
    </location>
</feature>
<dbReference type="GO" id="GO:0004888">
    <property type="term" value="F:transmembrane signaling receptor activity"/>
    <property type="evidence" value="ECO:0007669"/>
    <property type="project" value="TreeGrafter"/>
</dbReference>
<keyword evidence="4 10" id="KW-0812">Transmembrane</keyword>
<evidence type="ECO:0000256" key="10">
    <source>
        <dbReference type="SAM" id="Phobius"/>
    </source>
</evidence>
<dbReference type="PROSITE" id="PS50885">
    <property type="entry name" value="HAMP"/>
    <property type="match status" value="1"/>
</dbReference>
<keyword evidence="3" id="KW-0145">Chemotaxis</keyword>
<feature type="transmembrane region" description="Helical" evidence="10">
    <location>
        <begin position="304"/>
        <end position="329"/>
    </location>
</feature>
<keyword evidence="6 10" id="KW-0472">Membrane</keyword>
<evidence type="ECO:0000259" key="12">
    <source>
        <dbReference type="PROSITE" id="PS50885"/>
    </source>
</evidence>
<dbReference type="PANTHER" id="PTHR43531:SF11">
    <property type="entry name" value="METHYL-ACCEPTING CHEMOTAXIS PROTEIN 3"/>
    <property type="match status" value="1"/>
</dbReference>
<dbReference type="PANTHER" id="PTHR43531">
    <property type="entry name" value="PROTEIN ICFG"/>
    <property type="match status" value="1"/>
</dbReference>
<evidence type="ECO:0000256" key="8">
    <source>
        <dbReference type="PROSITE-ProRule" id="PRU00284"/>
    </source>
</evidence>
<organism evidence="13 14">
    <name type="scientific">Candidatus Butyricicoccus avistercoris</name>
    <dbReference type="NCBI Taxonomy" id="2838518"/>
    <lineage>
        <taxon>Bacteria</taxon>
        <taxon>Bacillati</taxon>
        <taxon>Bacillota</taxon>
        <taxon>Clostridia</taxon>
        <taxon>Eubacteriales</taxon>
        <taxon>Butyricicoccaceae</taxon>
        <taxon>Butyricicoccus</taxon>
    </lineage>
</organism>
<dbReference type="InterPro" id="IPR004089">
    <property type="entry name" value="MCPsignal_dom"/>
</dbReference>
<evidence type="ECO:0000256" key="9">
    <source>
        <dbReference type="SAM" id="Coils"/>
    </source>
</evidence>
<dbReference type="InterPro" id="IPR033479">
    <property type="entry name" value="dCache_1"/>
</dbReference>
<dbReference type="Gene3D" id="1.10.287.950">
    <property type="entry name" value="Methyl-accepting chemotaxis protein"/>
    <property type="match status" value="1"/>
</dbReference>
<dbReference type="CDD" id="cd06225">
    <property type="entry name" value="HAMP"/>
    <property type="match status" value="1"/>
</dbReference>
<dbReference type="Gene3D" id="6.10.340.10">
    <property type="match status" value="1"/>
</dbReference>
<dbReference type="InterPro" id="IPR051310">
    <property type="entry name" value="MCP_chemotaxis"/>
</dbReference>
<feature type="transmembrane region" description="Helical" evidence="10">
    <location>
        <begin position="21"/>
        <end position="42"/>
    </location>
</feature>
<evidence type="ECO:0000256" key="3">
    <source>
        <dbReference type="ARBA" id="ARBA00022500"/>
    </source>
</evidence>
<dbReference type="Pfam" id="PF00015">
    <property type="entry name" value="MCPsignal"/>
    <property type="match status" value="1"/>
</dbReference>
<reference evidence="13" key="1">
    <citation type="journal article" date="2021" name="PeerJ">
        <title>Extensive microbial diversity within the chicken gut microbiome revealed by metagenomics and culture.</title>
        <authorList>
            <person name="Gilroy R."/>
            <person name="Ravi A."/>
            <person name="Getino M."/>
            <person name="Pursley I."/>
            <person name="Horton D.L."/>
            <person name="Alikhan N.F."/>
            <person name="Baker D."/>
            <person name="Gharbi K."/>
            <person name="Hall N."/>
            <person name="Watson M."/>
            <person name="Adriaenssens E.M."/>
            <person name="Foster-Nyarko E."/>
            <person name="Jarju S."/>
            <person name="Secka A."/>
            <person name="Antonio M."/>
            <person name="Oren A."/>
            <person name="Chaudhuri R.R."/>
            <person name="La Ragione R."/>
            <person name="Hildebrand F."/>
            <person name="Pallen M.J."/>
        </authorList>
    </citation>
    <scope>NUCLEOTIDE SEQUENCE</scope>
    <source>
        <strain evidence="13">CHK193-4272</strain>
    </source>
</reference>
<evidence type="ECO:0000259" key="11">
    <source>
        <dbReference type="PROSITE" id="PS50111"/>
    </source>
</evidence>
<proteinExistence type="inferred from homology"/>
<gene>
    <name evidence="13" type="ORF">H9746_06610</name>
</gene>
<keyword evidence="2" id="KW-1003">Cell membrane</keyword>
<dbReference type="GO" id="GO:0007165">
    <property type="term" value="P:signal transduction"/>
    <property type="evidence" value="ECO:0007669"/>
    <property type="project" value="UniProtKB-KW"/>
</dbReference>
<protein>
    <submittedName>
        <fullName evidence="13">HAMP domain-containing protein</fullName>
    </submittedName>
</protein>
<dbReference type="GO" id="GO:0005886">
    <property type="term" value="C:plasma membrane"/>
    <property type="evidence" value="ECO:0007669"/>
    <property type="project" value="UniProtKB-SubCell"/>
</dbReference>
<dbReference type="Pfam" id="PF00672">
    <property type="entry name" value="HAMP"/>
    <property type="match status" value="1"/>
</dbReference>
<comment type="caution">
    <text evidence="13">The sequence shown here is derived from an EMBL/GenBank/DDBJ whole genome shotgun (WGS) entry which is preliminary data.</text>
</comment>
<evidence type="ECO:0000313" key="14">
    <source>
        <dbReference type="Proteomes" id="UP000886808"/>
    </source>
</evidence>
<comment type="similarity">
    <text evidence="7">Belongs to the methyl-accepting chemotaxis (MCP) protein family.</text>
</comment>
<feature type="domain" description="Methyl-accepting transducer" evidence="11">
    <location>
        <begin position="434"/>
        <end position="663"/>
    </location>
</feature>